<feature type="compositionally biased region" description="Acidic residues" evidence="1">
    <location>
        <begin position="267"/>
        <end position="302"/>
    </location>
</feature>
<evidence type="ECO:0000313" key="2">
    <source>
        <dbReference type="EMBL" id="CAF1376644.1"/>
    </source>
</evidence>
<dbReference type="EMBL" id="CAJOBD010004068">
    <property type="protein sequence ID" value="CAF3979002.1"/>
    <property type="molecule type" value="Genomic_DNA"/>
</dbReference>
<feature type="region of interest" description="Disordered" evidence="1">
    <location>
        <begin position="260"/>
        <end position="302"/>
    </location>
</feature>
<evidence type="ECO:0000256" key="1">
    <source>
        <dbReference type="SAM" id="MobiDB-lite"/>
    </source>
</evidence>
<gene>
    <name evidence="3" type="ORF">JBS370_LOCUS25071</name>
    <name evidence="2" type="ORF">ZHD862_LOCUS31894</name>
</gene>
<evidence type="ECO:0000313" key="4">
    <source>
        <dbReference type="Proteomes" id="UP000663836"/>
    </source>
</evidence>
<dbReference type="Proteomes" id="UP000663836">
    <property type="component" value="Unassembled WGS sequence"/>
</dbReference>
<proteinExistence type="predicted"/>
<dbReference type="EMBL" id="CAJNOT010003306">
    <property type="protein sequence ID" value="CAF1376644.1"/>
    <property type="molecule type" value="Genomic_DNA"/>
</dbReference>
<dbReference type="Proteomes" id="UP000663864">
    <property type="component" value="Unassembled WGS sequence"/>
</dbReference>
<sequence length="366" mass="42557">MFHLEHIVKTYNSKFDHALVMSDLNPSDRQNYRSCEKISRDEILAILESDDDTYATFLYIKLLRYIIDAFINKATSIQDRLYFAWTIVFVCRLWRTWLNLEFKSSTQKIHEGSLPSESLQIPLFSNQSCESIFRSSRSLTGTQSTMVNFTVKDFLHRAEKLTILQNIKALEDQTQHYQLQFPKHHKHQKNNEKIVVFNQSLNVTEIETIVLQAFAHAKELVSKLDINILLEEYNLLELGALSVETYNSLKRSNRVIDSATSNTFTDSDSDNDDNDNFNSIDDNDDFNNNDDNDDFNSIDDNDENQYGISMINDDDDIPDNILQSNRTDFSGMRVFDSIDQAQKTHILMLKLMAKKNFYINKRHVGI</sequence>
<comment type="caution">
    <text evidence="3">The sequence shown here is derived from an EMBL/GenBank/DDBJ whole genome shotgun (WGS) entry which is preliminary data.</text>
</comment>
<accession>A0A819MHA2</accession>
<protein>
    <submittedName>
        <fullName evidence="3">Uncharacterized protein</fullName>
    </submittedName>
</protein>
<evidence type="ECO:0000313" key="3">
    <source>
        <dbReference type="EMBL" id="CAF3979002.1"/>
    </source>
</evidence>
<name>A0A819MHA2_9BILA</name>
<reference evidence="3" key="1">
    <citation type="submission" date="2021-02" db="EMBL/GenBank/DDBJ databases">
        <authorList>
            <person name="Nowell W R."/>
        </authorList>
    </citation>
    <scope>NUCLEOTIDE SEQUENCE</scope>
</reference>
<dbReference type="AlphaFoldDB" id="A0A819MHA2"/>
<organism evidence="3 4">
    <name type="scientific">Rotaria sordida</name>
    <dbReference type="NCBI Taxonomy" id="392033"/>
    <lineage>
        <taxon>Eukaryota</taxon>
        <taxon>Metazoa</taxon>
        <taxon>Spiralia</taxon>
        <taxon>Gnathifera</taxon>
        <taxon>Rotifera</taxon>
        <taxon>Eurotatoria</taxon>
        <taxon>Bdelloidea</taxon>
        <taxon>Philodinida</taxon>
        <taxon>Philodinidae</taxon>
        <taxon>Rotaria</taxon>
    </lineage>
</organism>